<dbReference type="Proteomes" id="UP000008075">
    <property type="component" value="Chromosome"/>
</dbReference>
<keyword evidence="2" id="KW-1185">Reference proteome</keyword>
<organism evidence="1 2">
    <name type="scientific">Xenorhabdus nematophila (strain ATCC 19061 / DSM 3370 / CCUG 14189 / LMG 1036 / NCIMB 9965 / AN6)</name>
    <dbReference type="NCBI Taxonomy" id="406817"/>
    <lineage>
        <taxon>Bacteria</taxon>
        <taxon>Pseudomonadati</taxon>
        <taxon>Pseudomonadota</taxon>
        <taxon>Gammaproteobacteria</taxon>
        <taxon>Enterobacterales</taxon>
        <taxon>Morganellaceae</taxon>
        <taxon>Xenorhabdus</taxon>
    </lineage>
</organism>
<dbReference type="KEGG" id="xne:XNC1_2008"/>
<reference evidence="1 2" key="1">
    <citation type="journal article" date="2011" name="PLoS ONE">
        <title>The entomopathogenic bacterial endosymbionts xenorhabdus and photorhabdus: convergent lifestyles from divergent genomes.</title>
        <authorList>
            <person name="Chaston J.M."/>
            <person name="Suen G."/>
            <person name="Tucker S.L."/>
            <person name="Andersen A.W."/>
            <person name="Bhasin A."/>
            <person name="Bode E."/>
            <person name="Bode H.B."/>
            <person name="Brachmann A.O."/>
            <person name="Cowles C.E."/>
            <person name="Cowles K.N."/>
            <person name="Darby C."/>
            <person name="de Leon L."/>
            <person name="Drace K."/>
            <person name="Du Z."/>
            <person name="Givaudan A."/>
            <person name="Herbert Tran E.E."/>
            <person name="Jewell K.A."/>
            <person name="Knack J.J."/>
            <person name="Krasomil-Osterfeld K.C."/>
            <person name="Kukor R."/>
            <person name="Lanois A."/>
            <person name="Latreille P."/>
            <person name="Leimgruber N.K."/>
            <person name="Lipke C.M."/>
            <person name="Liu R."/>
            <person name="Lu X."/>
            <person name="Martens E.C."/>
            <person name="Marri P.R."/>
            <person name="Medigue C."/>
            <person name="Menard M.L."/>
            <person name="Miller N.M."/>
            <person name="Morales-Soto N."/>
            <person name="Norton S."/>
            <person name="Ogier J.C."/>
            <person name="Orchard S.S."/>
            <person name="Park D."/>
            <person name="Park Y."/>
            <person name="Qurollo B.A."/>
            <person name="Sugar D.R."/>
            <person name="Richards G.R."/>
            <person name="Rouy Z."/>
            <person name="Slominski B."/>
            <person name="Slominski K."/>
            <person name="Snyder H."/>
            <person name="Tjaden B.C."/>
            <person name="van der Hoeven R."/>
            <person name="Welch R.D."/>
            <person name="Wheeler C."/>
            <person name="Xiang B."/>
            <person name="Barbazuk B."/>
            <person name="Gaudriault S."/>
            <person name="Goodner B."/>
            <person name="Slater S.C."/>
            <person name="Forst S."/>
            <person name="Goldman B.S."/>
            <person name="Goodrich-Blair H."/>
        </authorList>
    </citation>
    <scope>NUCLEOTIDE SEQUENCE [LARGE SCALE GENOMIC DNA]</scope>
    <source>
        <strain evidence="2">ATCC 19061 / DSM 3370 / CCUG 14189 / LMG 1036 / NCIMB 9965 / AN6</strain>
    </source>
</reference>
<evidence type="ECO:0000313" key="2">
    <source>
        <dbReference type="Proteomes" id="UP000008075"/>
    </source>
</evidence>
<dbReference type="STRING" id="406817.XNC1_2008"/>
<accession>D3VE01</accession>
<sequence length="51" mass="5847">MFYRNYLALNGGTQKEGISGITPEDENCFNKLLCMRSVFQTDAALEHDLKY</sequence>
<dbReference type="AlphaFoldDB" id="D3VE01"/>
<protein>
    <submittedName>
        <fullName evidence="1">Uncharacterized protein</fullName>
    </submittedName>
</protein>
<proteinExistence type="predicted"/>
<evidence type="ECO:0000313" key="1">
    <source>
        <dbReference type="EMBL" id="CBJ90068.1"/>
    </source>
</evidence>
<dbReference type="EMBL" id="FN667742">
    <property type="protein sequence ID" value="CBJ90068.1"/>
    <property type="molecule type" value="Genomic_DNA"/>
</dbReference>
<gene>
    <name evidence="1" type="ordered locus">XNC1_2008</name>
</gene>
<name>D3VE01_XENNA</name>
<dbReference type="HOGENOM" id="CLU_3105473_0_0_6"/>